<dbReference type="Pfam" id="PF06114">
    <property type="entry name" value="Peptidase_M78"/>
    <property type="match status" value="1"/>
</dbReference>
<dbReference type="EMBL" id="NPZB01000001">
    <property type="protein sequence ID" value="PNS08862.1"/>
    <property type="molecule type" value="Genomic_DNA"/>
</dbReference>
<dbReference type="PANTHER" id="PTHR43236:SF2">
    <property type="entry name" value="BLL0069 PROTEIN"/>
    <property type="match status" value="1"/>
</dbReference>
<sequence>MNIQSIDRSKWSEPTALGFSRGEVSAFASNIATKLGYAPGEALEPLVERLGGVIEYGDDMDQSESGSIRIFPGGFKIYISMDTSPLRDRFTTAHELGHYVLHYLYANQHRNANIQYLRAQRYGSGPAENEANWFAAAFLMPGDKFRAKFDEFKDSSNRDLRLADFFKVSQQAASIRAKSLSLE</sequence>
<dbReference type="InterPro" id="IPR052345">
    <property type="entry name" value="Rad_response_metalloprotease"/>
</dbReference>
<gene>
    <name evidence="2" type="ORF">Lysil_0491</name>
</gene>
<proteinExistence type="predicted"/>
<dbReference type="RefSeq" id="WP_103073991.1">
    <property type="nucleotide sequence ID" value="NZ_NPZB01000001.1"/>
</dbReference>
<evidence type="ECO:0000313" key="2">
    <source>
        <dbReference type="EMBL" id="PNS08862.1"/>
    </source>
</evidence>
<dbReference type="InterPro" id="IPR010359">
    <property type="entry name" value="IrrE_HExxH"/>
</dbReference>
<organism evidence="2 3">
    <name type="scientific">Solilutibacter silvestris</name>
    <dbReference type="NCBI Taxonomy" id="1645665"/>
    <lineage>
        <taxon>Bacteria</taxon>
        <taxon>Pseudomonadati</taxon>
        <taxon>Pseudomonadota</taxon>
        <taxon>Gammaproteobacteria</taxon>
        <taxon>Lysobacterales</taxon>
        <taxon>Lysobacteraceae</taxon>
        <taxon>Solilutibacter</taxon>
    </lineage>
</organism>
<dbReference type="Gene3D" id="1.10.10.2910">
    <property type="match status" value="1"/>
</dbReference>
<feature type="domain" description="IrrE N-terminal-like" evidence="1">
    <location>
        <begin position="77"/>
        <end position="177"/>
    </location>
</feature>
<keyword evidence="3" id="KW-1185">Reference proteome</keyword>
<accession>A0A2K1Q1F6</accession>
<protein>
    <recommendedName>
        <fullName evidence="1">IrrE N-terminal-like domain-containing protein</fullName>
    </recommendedName>
</protein>
<name>A0A2K1Q1F6_9GAMM</name>
<evidence type="ECO:0000313" key="3">
    <source>
        <dbReference type="Proteomes" id="UP000236220"/>
    </source>
</evidence>
<dbReference type="AlphaFoldDB" id="A0A2K1Q1F6"/>
<dbReference type="Proteomes" id="UP000236220">
    <property type="component" value="Unassembled WGS sequence"/>
</dbReference>
<dbReference type="PANTHER" id="PTHR43236">
    <property type="entry name" value="ANTITOXIN HIGA1"/>
    <property type="match status" value="1"/>
</dbReference>
<comment type="caution">
    <text evidence="2">The sequence shown here is derived from an EMBL/GenBank/DDBJ whole genome shotgun (WGS) entry which is preliminary data.</text>
</comment>
<dbReference type="OrthoDB" id="9796786at2"/>
<evidence type="ECO:0000259" key="1">
    <source>
        <dbReference type="Pfam" id="PF06114"/>
    </source>
</evidence>
<reference evidence="2 3" key="1">
    <citation type="submission" date="2017-08" db="EMBL/GenBank/DDBJ databases">
        <title>Lysobacter sylvestris genome.</title>
        <authorList>
            <person name="Zhang D.-C."/>
            <person name="Albuquerque L."/>
            <person name="Franca L."/>
            <person name="Froufe H.J.C."/>
            <person name="Barroso C."/>
            <person name="Egas C."/>
            <person name="Da Costa M."/>
            <person name="Margesin R."/>
        </authorList>
    </citation>
    <scope>NUCLEOTIDE SEQUENCE [LARGE SCALE GENOMIC DNA]</scope>
    <source>
        <strain evidence="2 3">AM20-91</strain>
    </source>
</reference>